<dbReference type="Pfam" id="PF01507">
    <property type="entry name" value="PAPS_reduct"/>
    <property type="match status" value="1"/>
</dbReference>
<evidence type="ECO:0000256" key="10">
    <source>
        <dbReference type="ARBA" id="ARBA00029514"/>
    </source>
</evidence>
<evidence type="ECO:0000313" key="16">
    <source>
        <dbReference type="EMBL" id="MBJ7599550.1"/>
    </source>
</evidence>
<reference evidence="16" key="1">
    <citation type="submission" date="2020-10" db="EMBL/GenBank/DDBJ databases">
        <title>Ca. Dormibacterota MAGs.</title>
        <authorList>
            <person name="Montgomery K."/>
        </authorList>
    </citation>
    <scope>NUCLEOTIDE SEQUENCE [LARGE SCALE GENOMIC DNA]</scope>
    <source>
        <strain evidence="16">SC8812_S17_10</strain>
    </source>
</reference>
<evidence type="ECO:0000256" key="1">
    <source>
        <dbReference type="ARBA" id="ARBA00009732"/>
    </source>
</evidence>
<feature type="binding site" evidence="14">
    <location>
        <position position="115"/>
    </location>
    <ligand>
        <name>[4Fe-4S] cluster</name>
        <dbReference type="ChEBI" id="CHEBI:49883"/>
    </ligand>
</feature>
<feature type="active site" description="Nucleophile; cysteine thiosulfonate intermediate" evidence="14">
    <location>
        <position position="227"/>
    </location>
</feature>
<feature type="binding site" evidence="14">
    <location>
        <position position="116"/>
    </location>
    <ligand>
        <name>[4Fe-4S] cluster</name>
        <dbReference type="ChEBI" id="CHEBI:49883"/>
    </ligand>
</feature>
<dbReference type="NCBIfam" id="TIGR00434">
    <property type="entry name" value="cysH"/>
    <property type="match status" value="1"/>
</dbReference>
<feature type="binding site" evidence="14">
    <location>
        <position position="202"/>
    </location>
    <ligand>
        <name>[4Fe-4S] cluster</name>
        <dbReference type="ChEBI" id="CHEBI:49883"/>
    </ligand>
</feature>
<evidence type="ECO:0000256" key="6">
    <source>
        <dbReference type="ARBA" id="ARBA00023014"/>
    </source>
</evidence>
<dbReference type="GO" id="GO:0046872">
    <property type="term" value="F:metal ion binding"/>
    <property type="evidence" value="ECO:0007669"/>
    <property type="project" value="UniProtKB-KW"/>
</dbReference>
<dbReference type="GO" id="GO:0019379">
    <property type="term" value="P:sulfate assimilation, phosphoadenylyl sulfate reduction by phosphoadenylyl-sulfate reductase (thioredoxin)"/>
    <property type="evidence" value="ECO:0007669"/>
    <property type="project" value="UniProtKB-UniRule"/>
</dbReference>
<dbReference type="InterPro" id="IPR004511">
    <property type="entry name" value="PAPS/APS_Rdtase"/>
</dbReference>
<comment type="catalytic activity">
    <reaction evidence="13 14">
        <text>[thioredoxin]-disulfide + sulfite + AMP + 2 H(+) = adenosine 5'-phosphosulfate + [thioredoxin]-dithiol</text>
        <dbReference type="Rhea" id="RHEA:21976"/>
        <dbReference type="Rhea" id="RHEA-COMP:10698"/>
        <dbReference type="Rhea" id="RHEA-COMP:10700"/>
        <dbReference type="ChEBI" id="CHEBI:15378"/>
        <dbReference type="ChEBI" id="CHEBI:17359"/>
        <dbReference type="ChEBI" id="CHEBI:29950"/>
        <dbReference type="ChEBI" id="CHEBI:50058"/>
        <dbReference type="ChEBI" id="CHEBI:58243"/>
        <dbReference type="ChEBI" id="CHEBI:456215"/>
        <dbReference type="EC" id="1.8.4.10"/>
    </reaction>
</comment>
<dbReference type="CDD" id="cd23945">
    <property type="entry name" value="PAPS_reductase"/>
    <property type="match status" value="1"/>
</dbReference>
<evidence type="ECO:0000256" key="9">
    <source>
        <dbReference type="ARBA" id="ARBA00024386"/>
    </source>
</evidence>
<name>A0A934KC98_9BACT</name>
<dbReference type="GO" id="GO:0070814">
    <property type="term" value="P:hydrogen sulfide biosynthetic process"/>
    <property type="evidence" value="ECO:0007669"/>
    <property type="project" value="UniProtKB-UniRule"/>
</dbReference>
<dbReference type="InterPro" id="IPR011798">
    <property type="entry name" value="APS_reductase"/>
</dbReference>
<comment type="similarity">
    <text evidence="1 14">Belongs to the PAPS reductase family. CysH subfamily.</text>
</comment>
<evidence type="ECO:0000256" key="13">
    <source>
        <dbReference type="ARBA" id="ARBA00048441"/>
    </source>
</evidence>
<dbReference type="HAMAP" id="MF_00063">
    <property type="entry name" value="CysH"/>
    <property type="match status" value="1"/>
</dbReference>
<dbReference type="SUPFAM" id="SSF52402">
    <property type="entry name" value="Adenine nucleotide alpha hydrolases-like"/>
    <property type="match status" value="1"/>
</dbReference>
<evidence type="ECO:0000256" key="14">
    <source>
        <dbReference type="HAMAP-Rule" id="MF_00063"/>
    </source>
</evidence>
<evidence type="ECO:0000256" key="5">
    <source>
        <dbReference type="ARBA" id="ARBA00023004"/>
    </source>
</evidence>
<keyword evidence="17" id="KW-1185">Reference proteome</keyword>
<comment type="subcellular location">
    <subcellularLocation>
        <location evidence="14">Cytoplasm</location>
    </subcellularLocation>
</comment>
<protein>
    <recommendedName>
        <fullName evidence="10 14">Adenosine 5'-phosphosulfate reductase</fullName>
        <shortName evidence="14">APS reductase</shortName>
        <ecNumber evidence="9 14">1.8.4.10</ecNumber>
    </recommendedName>
    <alternativeName>
        <fullName evidence="12 14">5'-adenylylsulfate reductase</fullName>
    </alternativeName>
    <alternativeName>
        <fullName evidence="11 14">Thioredoxin-dependent 5'-adenylylsulfate reductase</fullName>
    </alternativeName>
</protein>
<proteinExistence type="inferred from homology"/>
<dbReference type="AlphaFoldDB" id="A0A934KC98"/>
<dbReference type="PANTHER" id="PTHR46482:SF9">
    <property type="entry name" value="5'-ADENYLYLSULFATE REDUCTASE 1, CHLOROPLASTIC"/>
    <property type="match status" value="1"/>
</dbReference>
<gene>
    <name evidence="14" type="primary">cysH</name>
    <name evidence="16" type="ORF">JF922_15915</name>
</gene>
<evidence type="ECO:0000256" key="2">
    <source>
        <dbReference type="ARBA" id="ARBA00022490"/>
    </source>
</evidence>
<evidence type="ECO:0000256" key="12">
    <source>
        <dbReference type="ARBA" id="ARBA00032041"/>
    </source>
</evidence>
<sequence length="238" mass="26808">MSELARAAVELEQAGAEDILRWTYSRFRRVAIVASFQAESTVLIDIAAQLVERPEVVTLDTGRLPQETHDQINRELASHRVRLHVQAPDPDEINALAAEHGANPFYRSAELRRLCCDVRKSRPLARALEGYDAWVTGLRRDQGVTRAATPVVAEDHAHGGIAKVAPLVGWSEEHVWDYIRSRGLRYHELYDRGYRSIGCAPCTRAVREGEDARAGRWWWEQGEVKECGLHWAPSVAVP</sequence>
<comment type="cofactor">
    <cofactor evidence="14">
        <name>[4Fe-4S] cluster</name>
        <dbReference type="ChEBI" id="CHEBI:49883"/>
    </cofactor>
    <text evidence="14">Binds 1 [4Fe-4S] cluster per subunit.</text>
</comment>
<dbReference type="NCBIfam" id="NF002537">
    <property type="entry name" value="PRK02090.1"/>
    <property type="match status" value="1"/>
</dbReference>
<dbReference type="NCBIfam" id="TIGR02055">
    <property type="entry name" value="APS_reductase"/>
    <property type="match status" value="1"/>
</dbReference>
<dbReference type="EMBL" id="JAEKNR010000155">
    <property type="protein sequence ID" value="MBJ7599550.1"/>
    <property type="molecule type" value="Genomic_DNA"/>
</dbReference>
<keyword evidence="3 14" id="KW-0479">Metal-binding</keyword>
<dbReference type="RefSeq" id="WP_338203078.1">
    <property type="nucleotide sequence ID" value="NZ_JAEKNR010000155.1"/>
</dbReference>
<dbReference type="PIRSF" id="PIRSF000857">
    <property type="entry name" value="PAPS_reductase"/>
    <property type="match status" value="1"/>
</dbReference>
<comment type="caution">
    <text evidence="16">The sequence shown here is derived from an EMBL/GenBank/DDBJ whole genome shotgun (WGS) entry which is preliminary data.</text>
</comment>
<dbReference type="GO" id="GO:0019344">
    <property type="term" value="P:cysteine biosynthetic process"/>
    <property type="evidence" value="ECO:0007669"/>
    <property type="project" value="InterPro"/>
</dbReference>
<dbReference type="GO" id="GO:0004604">
    <property type="term" value="F:phosphoadenylyl-sulfate reductase (thioredoxin) activity"/>
    <property type="evidence" value="ECO:0007669"/>
    <property type="project" value="UniProtKB-UniRule"/>
</dbReference>
<organism evidence="16 17">
    <name type="scientific">Candidatus Nephthysia bennettiae</name>
    <dbReference type="NCBI Taxonomy" id="3127016"/>
    <lineage>
        <taxon>Bacteria</taxon>
        <taxon>Bacillati</taxon>
        <taxon>Candidatus Dormiibacterota</taxon>
        <taxon>Candidatus Dormibacteria</taxon>
        <taxon>Candidatus Dormibacterales</taxon>
        <taxon>Candidatus Dormibacteraceae</taxon>
        <taxon>Candidatus Nephthysia</taxon>
    </lineage>
</organism>
<keyword evidence="6 14" id="KW-0411">Iron-sulfur</keyword>
<dbReference type="Proteomes" id="UP000612893">
    <property type="component" value="Unassembled WGS sequence"/>
</dbReference>
<dbReference type="Gene3D" id="3.40.50.620">
    <property type="entry name" value="HUPs"/>
    <property type="match status" value="1"/>
</dbReference>
<feature type="domain" description="Phosphoadenosine phosphosulphate reductase" evidence="15">
    <location>
        <begin position="30"/>
        <end position="205"/>
    </location>
</feature>
<dbReference type="PANTHER" id="PTHR46482">
    <property type="entry name" value="5'-ADENYLYLSULFATE REDUCTASE 3, CHLOROPLASTIC"/>
    <property type="match status" value="1"/>
</dbReference>
<keyword evidence="5 14" id="KW-0408">Iron</keyword>
<comment type="function">
    <text evidence="7 14">Catalyzes the formation of sulfite from adenosine 5'-phosphosulfate (APS) using thioredoxin as an electron donor.</text>
</comment>
<evidence type="ECO:0000256" key="3">
    <source>
        <dbReference type="ARBA" id="ARBA00022723"/>
    </source>
</evidence>
<evidence type="ECO:0000313" key="17">
    <source>
        <dbReference type="Proteomes" id="UP000612893"/>
    </source>
</evidence>
<keyword evidence="4 14" id="KW-0560">Oxidoreductase</keyword>
<feature type="binding site" evidence="14">
    <location>
        <position position="199"/>
    </location>
    <ligand>
        <name>[4Fe-4S] cluster</name>
        <dbReference type="ChEBI" id="CHEBI:49883"/>
    </ligand>
</feature>
<dbReference type="GO" id="GO:0051539">
    <property type="term" value="F:4 iron, 4 sulfur cluster binding"/>
    <property type="evidence" value="ECO:0007669"/>
    <property type="project" value="UniProtKB-UniRule"/>
</dbReference>
<keyword evidence="2 14" id="KW-0963">Cytoplasm</keyword>
<dbReference type="InterPro" id="IPR014729">
    <property type="entry name" value="Rossmann-like_a/b/a_fold"/>
</dbReference>
<evidence type="ECO:0000256" key="8">
    <source>
        <dbReference type="ARBA" id="ARBA00024327"/>
    </source>
</evidence>
<comment type="pathway">
    <text evidence="8 14">Sulfur metabolism; hydrogen sulfide biosynthesis; sulfite from sulfate.</text>
</comment>
<evidence type="ECO:0000259" key="15">
    <source>
        <dbReference type="Pfam" id="PF01507"/>
    </source>
</evidence>
<dbReference type="InterPro" id="IPR002500">
    <property type="entry name" value="PAPS_reduct_dom"/>
</dbReference>
<evidence type="ECO:0000256" key="4">
    <source>
        <dbReference type="ARBA" id="ARBA00023002"/>
    </source>
</evidence>
<evidence type="ECO:0000256" key="11">
    <source>
        <dbReference type="ARBA" id="ARBA00030894"/>
    </source>
</evidence>
<evidence type="ECO:0000256" key="7">
    <source>
        <dbReference type="ARBA" id="ARBA00024298"/>
    </source>
</evidence>
<dbReference type="GO" id="GO:0005737">
    <property type="term" value="C:cytoplasm"/>
    <property type="evidence" value="ECO:0007669"/>
    <property type="project" value="UniProtKB-SubCell"/>
</dbReference>
<accession>A0A934KC98</accession>
<dbReference type="EC" id="1.8.4.10" evidence="9 14"/>
<dbReference type="GO" id="GO:0043866">
    <property type="term" value="F:adenylyl-sulfate reductase (thioredoxin) activity"/>
    <property type="evidence" value="ECO:0007669"/>
    <property type="project" value="UniProtKB-EC"/>
</dbReference>